<dbReference type="AlphaFoldDB" id="A0AAU9RXB3"/>
<sequence length="205" mass="23657">MKITLLKAWNLAGKVEGQVNDDGTDNFYFRSEHHLLTILENAPYTFNSWMVAFDRWNQRELPQFLKAIPFWIQIENLPNIFRREQIVRSIGSKLGHVEDVEISEPIVLRPAEVWVKVRFNVDDEFTLHSFDVCPHPPNIETQSFQLMQIDPVTTHMDTSVIALPSPSDQVQGQSIDASILTPILPWNGSDHRPLLIHTELYRKCG</sequence>
<evidence type="ECO:0008006" key="3">
    <source>
        <dbReference type="Google" id="ProtNLM"/>
    </source>
</evidence>
<evidence type="ECO:0000313" key="2">
    <source>
        <dbReference type="Proteomes" id="UP000836841"/>
    </source>
</evidence>
<gene>
    <name evidence="1" type="ORF">TAV2_LOCUS10770</name>
</gene>
<dbReference type="PANTHER" id="PTHR31286:SF178">
    <property type="entry name" value="DUF4283 DOMAIN-CONTAINING PROTEIN"/>
    <property type="match status" value="1"/>
</dbReference>
<name>A0AAU9RXB3_THLAR</name>
<organism evidence="1 2">
    <name type="scientific">Thlaspi arvense</name>
    <name type="common">Field penny-cress</name>
    <dbReference type="NCBI Taxonomy" id="13288"/>
    <lineage>
        <taxon>Eukaryota</taxon>
        <taxon>Viridiplantae</taxon>
        <taxon>Streptophyta</taxon>
        <taxon>Embryophyta</taxon>
        <taxon>Tracheophyta</taxon>
        <taxon>Spermatophyta</taxon>
        <taxon>Magnoliopsida</taxon>
        <taxon>eudicotyledons</taxon>
        <taxon>Gunneridae</taxon>
        <taxon>Pentapetalae</taxon>
        <taxon>rosids</taxon>
        <taxon>malvids</taxon>
        <taxon>Brassicales</taxon>
        <taxon>Brassicaceae</taxon>
        <taxon>Thlaspideae</taxon>
        <taxon>Thlaspi</taxon>
    </lineage>
</organism>
<reference evidence="1 2" key="1">
    <citation type="submission" date="2022-03" db="EMBL/GenBank/DDBJ databases">
        <authorList>
            <person name="Nunn A."/>
            <person name="Chopra R."/>
            <person name="Nunn A."/>
            <person name="Contreras Garrido A."/>
        </authorList>
    </citation>
    <scope>NUCLEOTIDE SEQUENCE [LARGE SCALE GENOMIC DNA]</scope>
</reference>
<proteinExistence type="predicted"/>
<evidence type="ECO:0000313" key="1">
    <source>
        <dbReference type="EMBL" id="CAH2052451.1"/>
    </source>
</evidence>
<keyword evidence="2" id="KW-1185">Reference proteome</keyword>
<dbReference type="InterPro" id="IPR040256">
    <property type="entry name" value="At4g02000-like"/>
</dbReference>
<dbReference type="EMBL" id="OU466859">
    <property type="protein sequence ID" value="CAH2052451.1"/>
    <property type="molecule type" value="Genomic_DNA"/>
</dbReference>
<dbReference type="Proteomes" id="UP000836841">
    <property type="component" value="Chromosome 3"/>
</dbReference>
<accession>A0AAU9RXB3</accession>
<dbReference type="PANTHER" id="PTHR31286">
    <property type="entry name" value="GLYCINE-RICH CELL WALL STRUCTURAL PROTEIN 1.8-LIKE"/>
    <property type="match status" value="1"/>
</dbReference>
<protein>
    <recommendedName>
        <fullName evidence="3">DUF4283 domain-containing protein</fullName>
    </recommendedName>
</protein>